<evidence type="ECO:0000313" key="2">
    <source>
        <dbReference type="Proteomes" id="UP000023152"/>
    </source>
</evidence>
<dbReference type="AlphaFoldDB" id="X6MZ78"/>
<accession>X6MZ78</accession>
<keyword evidence="2" id="KW-1185">Reference proteome</keyword>
<name>X6MZ78_RETFI</name>
<reference evidence="1 2" key="1">
    <citation type="journal article" date="2013" name="Curr. Biol.">
        <title>The Genome of the Foraminiferan Reticulomyxa filosa.</title>
        <authorList>
            <person name="Glockner G."/>
            <person name="Hulsmann N."/>
            <person name="Schleicher M."/>
            <person name="Noegel A.A."/>
            <person name="Eichinger L."/>
            <person name="Gallinger C."/>
            <person name="Pawlowski J."/>
            <person name="Sierra R."/>
            <person name="Euteneuer U."/>
            <person name="Pillet L."/>
            <person name="Moustafa A."/>
            <person name="Platzer M."/>
            <person name="Groth M."/>
            <person name="Szafranski K."/>
            <person name="Schliwa M."/>
        </authorList>
    </citation>
    <scope>NUCLEOTIDE SEQUENCE [LARGE SCALE GENOMIC DNA]</scope>
</reference>
<evidence type="ECO:0000313" key="1">
    <source>
        <dbReference type="EMBL" id="ETO18799.1"/>
    </source>
</evidence>
<gene>
    <name evidence="1" type="ORF">RFI_18450</name>
</gene>
<organism evidence="1 2">
    <name type="scientific">Reticulomyxa filosa</name>
    <dbReference type="NCBI Taxonomy" id="46433"/>
    <lineage>
        <taxon>Eukaryota</taxon>
        <taxon>Sar</taxon>
        <taxon>Rhizaria</taxon>
        <taxon>Retaria</taxon>
        <taxon>Foraminifera</taxon>
        <taxon>Monothalamids</taxon>
        <taxon>Reticulomyxidae</taxon>
        <taxon>Reticulomyxa</taxon>
    </lineage>
</organism>
<sequence length="159" mass="18831">MFCSVDLQEDYQIITQHVLHDHEVVFVHQHLICRVYEYEIYILIHPNLECLKLTKYLYEKLRLTRGFVFKQSTIAHFEEYFFIVAVIFQSFDNYFPCNKQAMNLFGGKVVVAIMTFHIEFIQFNAETLSSSPKWTLPMYLITPAKSQQIVFLSCQKSVN</sequence>
<dbReference type="Proteomes" id="UP000023152">
    <property type="component" value="Unassembled WGS sequence"/>
</dbReference>
<proteinExistence type="predicted"/>
<dbReference type="EMBL" id="ASPP01014378">
    <property type="protein sequence ID" value="ETO18799.1"/>
    <property type="molecule type" value="Genomic_DNA"/>
</dbReference>
<comment type="caution">
    <text evidence="1">The sequence shown here is derived from an EMBL/GenBank/DDBJ whole genome shotgun (WGS) entry which is preliminary data.</text>
</comment>
<protein>
    <submittedName>
        <fullName evidence="1">Uncharacterized protein</fullName>
    </submittedName>
</protein>